<dbReference type="InterPro" id="IPR001509">
    <property type="entry name" value="Epimerase_deHydtase"/>
</dbReference>
<organism evidence="2 3">
    <name type="scientific">Tothia fuscella</name>
    <dbReference type="NCBI Taxonomy" id="1048955"/>
    <lineage>
        <taxon>Eukaryota</taxon>
        <taxon>Fungi</taxon>
        <taxon>Dikarya</taxon>
        <taxon>Ascomycota</taxon>
        <taxon>Pezizomycotina</taxon>
        <taxon>Dothideomycetes</taxon>
        <taxon>Pleosporomycetidae</taxon>
        <taxon>Venturiales</taxon>
        <taxon>Cylindrosympodiaceae</taxon>
        <taxon>Tothia</taxon>
    </lineage>
</organism>
<evidence type="ECO:0000259" key="1">
    <source>
        <dbReference type="Pfam" id="PF01370"/>
    </source>
</evidence>
<keyword evidence="3" id="KW-1185">Reference proteome</keyword>
<dbReference type="EMBL" id="MU007035">
    <property type="protein sequence ID" value="KAF2430889.1"/>
    <property type="molecule type" value="Genomic_DNA"/>
</dbReference>
<dbReference type="PANTHER" id="PTHR48079:SF6">
    <property type="entry name" value="NAD(P)-BINDING DOMAIN-CONTAINING PROTEIN-RELATED"/>
    <property type="match status" value="1"/>
</dbReference>
<evidence type="ECO:0000313" key="2">
    <source>
        <dbReference type="EMBL" id="KAF2430889.1"/>
    </source>
</evidence>
<dbReference type="OrthoDB" id="2130169at2759"/>
<reference evidence="2" key="1">
    <citation type="journal article" date="2020" name="Stud. Mycol.">
        <title>101 Dothideomycetes genomes: a test case for predicting lifestyles and emergence of pathogens.</title>
        <authorList>
            <person name="Haridas S."/>
            <person name="Albert R."/>
            <person name="Binder M."/>
            <person name="Bloem J."/>
            <person name="Labutti K."/>
            <person name="Salamov A."/>
            <person name="Andreopoulos B."/>
            <person name="Baker S."/>
            <person name="Barry K."/>
            <person name="Bills G."/>
            <person name="Bluhm B."/>
            <person name="Cannon C."/>
            <person name="Castanera R."/>
            <person name="Culley D."/>
            <person name="Daum C."/>
            <person name="Ezra D."/>
            <person name="Gonzalez J."/>
            <person name="Henrissat B."/>
            <person name="Kuo A."/>
            <person name="Liang C."/>
            <person name="Lipzen A."/>
            <person name="Lutzoni F."/>
            <person name="Magnuson J."/>
            <person name="Mondo S."/>
            <person name="Nolan M."/>
            <person name="Ohm R."/>
            <person name="Pangilinan J."/>
            <person name="Park H.-J."/>
            <person name="Ramirez L."/>
            <person name="Alfaro M."/>
            <person name="Sun H."/>
            <person name="Tritt A."/>
            <person name="Yoshinaga Y."/>
            <person name="Zwiers L.-H."/>
            <person name="Turgeon B."/>
            <person name="Goodwin S."/>
            <person name="Spatafora J."/>
            <person name="Crous P."/>
            <person name="Grigoriev I."/>
        </authorList>
    </citation>
    <scope>NUCLEOTIDE SEQUENCE</scope>
    <source>
        <strain evidence="2">CBS 130266</strain>
    </source>
</reference>
<dbReference type="InterPro" id="IPR051783">
    <property type="entry name" value="NAD(P)-dependent_oxidoreduct"/>
</dbReference>
<dbReference type="GO" id="GO:0004029">
    <property type="term" value="F:aldehyde dehydrogenase (NAD+) activity"/>
    <property type="evidence" value="ECO:0007669"/>
    <property type="project" value="TreeGrafter"/>
</dbReference>
<sequence length="334" mass="36115">MSPTIFITGVTGYIGGEVAVVLASKHPEYDLVFLVRNGEQSKVVKARFPDSDTVIGDLDSHSVLVEQGKLADVVLHHVQVGQSIIEGMSLGKKGYYVHVSGSGILHDVTNGYGNPTSKIYNDVADLDEITSFDSSHVHADIDGSVSAAGLKYGIQTAILSPVTIYGIGRGPAKTRSLQIPFLVEGILKRRKAFTVLEGNNIWDNIHIADLAEAYNVLVEEALKPNGGASTWGKQGYYFVQAAEHTWKDVTTDIAMTAYKVGALDTAEIDKLSVEDASTVHPWAPLLWGGNCRCRGTRIRALGWRPVGPTLRECLAEMVEFEVKALGTQSSLTTF</sequence>
<dbReference type="Pfam" id="PF01370">
    <property type="entry name" value="Epimerase"/>
    <property type="match status" value="1"/>
</dbReference>
<dbReference type="PANTHER" id="PTHR48079">
    <property type="entry name" value="PROTEIN YEEZ"/>
    <property type="match status" value="1"/>
</dbReference>
<comment type="caution">
    <text evidence="2">The sequence shown here is derived from an EMBL/GenBank/DDBJ whole genome shotgun (WGS) entry which is preliminary data.</text>
</comment>
<dbReference type="GO" id="GO:0005737">
    <property type="term" value="C:cytoplasm"/>
    <property type="evidence" value="ECO:0007669"/>
    <property type="project" value="TreeGrafter"/>
</dbReference>
<dbReference type="AlphaFoldDB" id="A0A9P4NT90"/>
<name>A0A9P4NT90_9PEZI</name>
<proteinExistence type="predicted"/>
<feature type="domain" description="NAD-dependent epimerase/dehydratase" evidence="1">
    <location>
        <begin position="5"/>
        <end position="220"/>
    </location>
</feature>
<protein>
    <submittedName>
        <fullName evidence="2">NAD(P)-binding protein</fullName>
    </submittedName>
</protein>
<dbReference type="SUPFAM" id="SSF51735">
    <property type="entry name" value="NAD(P)-binding Rossmann-fold domains"/>
    <property type="match status" value="1"/>
</dbReference>
<dbReference type="Proteomes" id="UP000800235">
    <property type="component" value="Unassembled WGS sequence"/>
</dbReference>
<accession>A0A9P4NT90</accession>
<dbReference type="Gene3D" id="3.40.50.720">
    <property type="entry name" value="NAD(P)-binding Rossmann-like Domain"/>
    <property type="match status" value="1"/>
</dbReference>
<gene>
    <name evidence="2" type="ORF">EJ08DRAFT_687605</name>
</gene>
<dbReference type="InterPro" id="IPR036291">
    <property type="entry name" value="NAD(P)-bd_dom_sf"/>
</dbReference>
<evidence type="ECO:0000313" key="3">
    <source>
        <dbReference type="Proteomes" id="UP000800235"/>
    </source>
</evidence>